<dbReference type="AlphaFoldDB" id="A0A0F9JRZ2"/>
<organism evidence="1">
    <name type="scientific">marine sediment metagenome</name>
    <dbReference type="NCBI Taxonomy" id="412755"/>
    <lineage>
        <taxon>unclassified sequences</taxon>
        <taxon>metagenomes</taxon>
        <taxon>ecological metagenomes</taxon>
    </lineage>
</organism>
<reference evidence="1" key="1">
    <citation type="journal article" date="2015" name="Nature">
        <title>Complex archaea that bridge the gap between prokaryotes and eukaryotes.</title>
        <authorList>
            <person name="Spang A."/>
            <person name="Saw J.H."/>
            <person name="Jorgensen S.L."/>
            <person name="Zaremba-Niedzwiedzka K."/>
            <person name="Martijn J."/>
            <person name="Lind A.E."/>
            <person name="van Eijk R."/>
            <person name="Schleper C."/>
            <person name="Guy L."/>
            <person name="Ettema T.J."/>
        </authorList>
    </citation>
    <scope>NUCLEOTIDE SEQUENCE</scope>
</reference>
<accession>A0A0F9JRZ2</accession>
<evidence type="ECO:0000313" key="1">
    <source>
        <dbReference type="EMBL" id="KKM65221.1"/>
    </source>
</evidence>
<protein>
    <submittedName>
        <fullName evidence="1">Uncharacterized protein</fullName>
    </submittedName>
</protein>
<proteinExistence type="predicted"/>
<dbReference type="EMBL" id="LAZR01010762">
    <property type="protein sequence ID" value="KKM65221.1"/>
    <property type="molecule type" value="Genomic_DNA"/>
</dbReference>
<gene>
    <name evidence="1" type="ORF">LCGC14_1493480</name>
</gene>
<sequence>MAPVTPTGEPAELVVGDSWRWRIPDHADYPNSESWTLQYDFVGVGILLTTDVTIAFQTSGDDENHWLVTVTSAKTAGIDDGRYDLFKRFVGSGTHSGRTETIGRDGKVGGPPFSVAIREDPRVATAGMFQTHAERTLVVIESALEGRLTKDLESYQIAGRSISKIPIETLMKMRGRYAGLVQQERTGRITRRHLIRFPAHA</sequence>
<name>A0A0F9JRZ2_9ZZZZ</name>
<comment type="caution">
    <text evidence="1">The sequence shown here is derived from an EMBL/GenBank/DDBJ whole genome shotgun (WGS) entry which is preliminary data.</text>
</comment>